<reference evidence="2" key="1">
    <citation type="journal article" date="2023" name="IScience">
        <title>Live-bearing cockroach genome reveals convergent evolutionary mechanisms linked to viviparity in insects and beyond.</title>
        <authorList>
            <person name="Fouks B."/>
            <person name="Harrison M.C."/>
            <person name="Mikhailova A.A."/>
            <person name="Marchal E."/>
            <person name="English S."/>
            <person name="Carruthers M."/>
            <person name="Jennings E.C."/>
            <person name="Chiamaka E.L."/>
            <person name="Frigard R.A."/>
            <person name="Pippel M."/>
            <person name="Attardo G.M."/>
            <person name="Benoit J.B."/>
            <person name="Bornberg-Bauer E."/>
            <person name="Tobe S.S."/>
        </authorList>
    </citation>
    <scope>NUCLEOTIDE SEQUENCE</scope>
    <source>
        <strain evidence="2">Stay&amp;Tobe</strain>
    </source>
</reference>
<dbReference type="InterPro" id="IPR036574">
    <property type="entry name" value="Scorpion_toxin-like_sf"/>
</dbReference>
<dbReference type="EMBL" id="JASPKZ010003882">
    <property type="protein sequence ID" value="KAJ9591186.1"/>
    <property type="molecule type" value="Genomic_DNA"/>
</dbReference>
<gene>
    <name evidence="2" type="ORF">L9F63_002257</name>
</gene>
<comment type="caution">
    <text evidence="2">The sequence shown here is derived from an EMBL/GenBank/DDBJ whole genome shotgun (WGS) entry which is preliminary data.</text>
</comment>
<reference evidence="2" key="2">
    <citation type="submission" date="2023-05" db="EMBL/GenBank/DDBJ databases">
        <authorList>
            <person name="Fouks B."/>
        </authorList>
    </citation>
    <scope>NUCLEOTIDE SEQUENCE</scope>
    <source>
        <strain evidence="2">Stay&amp;Tobe</strain>
        <tissue evidence="2">Testes</tissue>
    </source>
</reference>
<dbReference type="InterPro" id="IPR024723">
    <property type="entry name" value="Termicin"/>
</dbReference>
<dbReference type="Proteomes" id="UP001233999">
    <property type="component" value="Unassembled WGS sequence"/>
</dbReference>
<keyword evidence="3" id="KW-1185">Reference proteome</keyword>
<keyword evidence="1" id="KW-0732">Signal</keyword>
<sequence length="79" mass="9084">MLYWFLYLSLVLNHTEAIYNMKTLVILLIALVVVFAFIAHTAESACDFNGCWATCQRQHTINFRRAFCDGGTCKCVFVR</sequence>
<feature type="chain" id="PRO_5041948349" description="Termicin" evidence="1">
    <location>
        <begin position="18"/>
        <end position="79"/>
    </location>
</feature>
<evidence type="ECO:0000313" key="3">
    <source>
        <dbReference type="Proteomes" id="UP001233999"/>
    </source>
</evidence>
<protein>
    <recommendedName>
        <fullName evidence="4">Termicin</fullName>
    </recommendedName>
</protein>
<feature type="signal peptide" evidence="1">
    <location>
        <begin position="1"/>
        <end position="17"/>
    </location>
</feature>
<evidence type="ECO:0000313" key="2">
    <source>
        <dbReference type="EMBL" id="KAJ9591186.1"/>
    </source>
</evidence>
<dbReference type="Pfam" id="PF11415">
    <property type="entry name" value="Toxin_37"/>
    <property type="match status" value="1"/>
</dbReference>
<dbReference type="GO" id="GO:0051707">
    <property type="term" value="P:response to other organism"/>
    <property type="evidence" value="ECO:0007669"/>
    <property type="project" value="UniProtKB-ARBA"/>
</dbReference>
<organism evidence="2 3">
    <name type="scientific">Diploptera punctata</name>
    <name type="common">Pacific beetle cockroach</name>
    <dbReference type="NCBI Taxonomy" id="6984"/>
    <lineage>
        <taxon>Eukaryota</taxon>
        <taxon>Metazoa</taxon>
        <taxon>Ecdysozoa</taxon>
        <taxon>Arthropoda</taxon>
        <taxon>Hexapoda</taxon>
        <taxon>Insecta</taxon>
        <taxon>Pterygota</taxon>
        <taxon>Neoptera</taxon>
        <taxon>Polyneoptera</taxon>
        <taxon>Dictyoptera</taxon>
        <taxon>Blattodea</taxon>
        <taxon>Blaberoidea</taxon>
        <taxon>Blaberidae</taxon>
        <taxon>Diplopterinae</taxon>
        <taxon>Diploptera</taxon>
    </lineage>
</organism>
<accession>A0AAD8A2H3</accession>
<name>A0AAD8A2H3_DIPPU</name>
<evidence type="ECO:0000256" key="1">
    <source>
        <dbReference type="SAM" id="SignalP"/>
    </source>
</evidence>
<dbReference type="SUPFAM" id="SSF57095">
    <property type="entry name" value="Scorpion toxin-like"/>
    <property type="match status" value="1"/>
</dbReference>
<dbReference type="AlphaFoldDB" id="A0AAD8A2H3"/>
<proteinExistence type="predicted"/>
<evidence type="ECO:0008006" key="4">
    <source>
        <dbReference type="Google" id="ProtNLM"/>
    </source>
</evidence>